<keyword evidence="8 11" id="KW-0539">Nucleus</keyword>
<feature type="compositionally biased region" description="Basic and acidic residues" evidence="13">
    <location>
        <begin position="1"/>
        <end position="14"/>
    </location>
</feature>
<keyword evidence="5 11" id="KW-0808">Transferase</keyword>
<evidence type="ECO:0000259" key="14">
    <source>
        <dbReference type="PROSITE" id="PS51569"/>
    </source>
</evidence>
<feature type="compositionally biased region" description="Polar residues" evidence="13">
    <location>
        <begin position="482"/>
        <end position="509"/>
    </location>
</feature>
<feature type="compositionally biased region" description="Basic residues" evidence="13">
    <location>
        <begin position="520"/>
        <end position="533"/>
    </location>
</feature>
<keyword evidence="4 11" id="KW-0489">Methyltransferase</keyword>
<name>A0A0N4TQ27_BRUPA</name>
<evidence type="ECO:0000313" key="16">
    <source>
        <dbReference type="Proteomes" id="UP000278627"/>
    </source>
</evidence>
<comment type="function">
    <text evidence="11">Histone methyltransferase that specifically trimethylates histone H3 to form H3K79me3. This methylation is required for telomere silencing and for the pachytene checkpoint during the meiotic cell cycle by allowing the recruitment of RAD9 to double strand breaks. Nucleosomes are preferred as substrate compared to free histone.</text>
</comment>
<dbReference type="GO" id="GO:0035097">
    <property type="term" value="C:histone methyltransferase complex"/>
    <property type="evidence" value="ECO:0007669"/>
    <property type="project" value="UniProtKB-ARBA"/>
</dbReference>
<evidence type="ECO:0000256" key="12">
    <source>
        <dbReference type="SAM" id="Coils"/>
    </source>
</evidence>
<feature type="region of interest" description="Disordered" evidence="13">
    <location>
        <begin position="851"/>
        <end position="906"/>
    </location>
</feature>
<dbReference type="GO" id="GO:0032259">
    <property type="term" value="P:methylation"/>
    <property type="evidence" value="ECO:0007669"/>
    <property type="project" value="UniProtKB-KW"/>
</dbReference>
<dbReference type="EC" id="2.1.1.360" evidence="2 11"/>
<evidence type="ECO:0000256" key="1">
    <source>
        <dbReference type="ARBA" id="ARBA00004123"/>
    </source>
</evidence>
<organism evidence="17">
    <name type="scientific">Brugia pahangi</name>
    <name type="common">Filarial nematode worm</name>
    <dbReference type="NCBI Taxonomy" id="6280"/>
    <lineage>
        <taxon>Eukaryota</taxon>
        <taxon>Metazoa</taxon>
        <taxon>Ecdysozoa</taxon>
        <taxon>Nematoda</taxon>
        <taxon>Chromadorea</taxon>
        <taxon>Rhabditida</taxon>
        <taxon>Spirurina</taxon>
        <taxon>Spiruromorpha</taxon>
        <taxon>Filarioidea</taxon>
        <taxon>Onchocercidae</taxon>
        <taxon>Brugia</taxon>
    </lineage>
</organism>
<evidence type="ECO:0000256" key="3">
    <source>
        <dbReference type="ARBA" id="ARBA00020987"/>
    </source>
</evidence>
<feature type="domain" description="DOT1" evidence="14">
    <location>
        <begin position="58"/>
        <end position="380"/>
    </location>
</feature>
<feature type="region of interest" description="Disordered" evidence="13">
    <location>
        <begin position="420"/>
        <end position="535"/>
    </location>
</feature>
<dbReference type="STRING" id="6280.A0A0N4TQ27"/>
<evidence type="ECO:0000256" key="4">
    <source>
        <dbReference type="ARBA" id="ARBA00022603"/>
    </source>
</evidence>
<gene>
    <name evidence="15" type="ORF">BPAG_LOCUS10640</name>
</gene>
<evidence type="ECO:0000313" key="17">
    <source>
        <dbReference type="WBParaSite" id="BPAG_0001067801-mRNA-1"/>
    </source>
</evidence>
<feature type="compositionally biased region" description="Low complexity" evidence="13">
    <location>
        <begin position="16"/>
        <end position="37"/>
    </location>
</feature>
<dbReference type="Gene3D" id="1.10.260.60">
    <property type="match status" value="1"/>
</dbReference>
<evidence type="ECO:0000256" key="11">
    <source>
        <dbReference type="RuleBase" id="RU271113"/>
    </source>
</evidence>
<evidence type="ECO:0000256" key="8">
    <source>
        <dbReference type="ARBA" id="ARBA00023242"/>
    </source>
</evidence>
<comment type="catalytic activity">
    <reaction evidence="10 11">
        <text>L-lysyl(79)-[histone H3] + 3 S-adenosyl-L-methionine = N(6),N(6),N(6)-trimethyl-L-lysyl(79)-[histone H3] + 3 S-adenosyl-L-homocysteine + 3 H(+)</text>
        <dbReference type="Rhea" id="RHEA:60328"/>
        <dbReference type="Rhea" id="RHEA-COMP:15549"/>
        <dbReference type="Rhea" id="RHEA-COMP:15552"/>
        <dbReference type="ChEBI" id="CHEBI:15378"/>
        <dbReference type="ChEBI" id="CHEBI:29969"/>
        <dbReference type="ChEBI" id="CHEBI:57856"/>
        <dbReference type="ChEBI" id="CHEBI:59789"/>
        <dbReference type="ChEBI" id="CHEBI:61961"/>
        <dbReference type="EC" id="2.1.1.360"/>
    </reaction>
</comment>
<feature type="coiled-coil region" evidence="12">
    <location>
        <begin position="722"/>
        <end position="759"/>
    </location>
</feature>
<dbReference type="PROSITE" id="PS51569">
    <property type="entry name" value="DOT1"/>
    <property type="match status" value="1"/>
</dbReference>
<dbReference type="CDD" id="cd02440">
    <property type="entry name" value="AdoMet_MTases"/>
    <property type="match status" value="1"/>
</dbReference>
<dbReference type="FunFam" id="3.40.50.150:FF:000033">
    <property type="entry name" value="Histone-lysine N-methyltransferase, H3 lysine-79 specific"/>
    <property type="match status" value="1"/>
</dbReference>
<comment type="miscellaneous">
    <text evidence="11">In contrast to other lysine histone methyltransferases, it does not contain a SET domain, suggesting the existence of another mechanism for methylation of lysine residues of histones.</text>
</comment>
<feature type="region of interest" description="Disordered" evidence="13">
    <location>
        <begin position="964"/>
        <end position="984"/>
    </location>
</feature>
<feature type="compositionally biased region" description="Low complexity" evidence="13">
    <location>
        <begin position="855"/>
        <end position="866"/>
    </location>
</feature>
<dbReference type="GO" id="GO:0140956">
    <property type="term" value="F:histone H3K79 trimethyltransferase activity"/>
    <property type="evidence" value="ECO:0007669"/>
    <property type="project" value="UniProtKB-EC"/>
</dbReference>
<dbReference type="PANTHER" id="PTHR21451">
    <property type="entry name" value="HISTONE H3 METHYLTRANSFERASE"/>
    <property type="match status" value="1"/>
</dbReference>
<evidence type="ECO:0000256" key="13">
    <source>
        <dbReference type="SAM" id="MobiDB-lite"/>
    </source>
</evidence>
<reference evidence="15 16" key="2">
    <citation type="submission" date="2018-11" db="EMBL/GenBank/DDBJ databases">
        <authorList>
            <consortium name="Pathogen Informatics"/>
        </authorList>
    </citation>
    <scope>NUCLEOTIDE SEQUENCE [LARGE SCALE GENOMIC DNA]</scope>
</reference>
<dbReference type="EMBL" id="UZAD01013195">
    <property type="protein sequence ID" value="VDN91826.1"/>
    <property type="molecule type" value="Genomic_DNA"/>
</dbReference>
<keyword evidence="12" id="KW-0175">Coiled coil</keyword>
<accession>A0A0N4TQ27</accession>
<dbReference type="InterPro" id="IPR025789">
    <property type="entry name" value="DOT1_dom"/>
</dbReference>
<keyword evidence="7 11" id="KW-0156">Chromatin regulator</keyword>
<dbReference type="WBParaSite" id="BPAG_0001067801-mRNA-1">
    <property type="protein sequence ID" value="BPAG_0001067801-mRNA-1"/>
    <property type="gene ID" value="BPAG_0001067801"/>
</dbReference>
<evidence type="ECO:0000256" key="10">
    <source>
        <dbReference type="ARBA" id="ARBA00047770"/>
    </source>
</evidence>
<comment type="subcellular location">
    <subcellularLocation>
        <location evidence="1 11">Nucleus</location>
    </subcellularLocation>
</comment>
<dbReference type="GO" id="GO:0006281">
    <property type="term" value="P:DNA repair"/>
    <property type="evidence" value="ECO:0007669"/>
    <property type="project" value="TreeGrafter"/>
</dbReference>
<dbReference type="Gene3D" id="3.40.50.150">
    <property type="entry name" value="Vaccinia Virus protein VP39"/>
    <property type="match status" value="1"/>
</dbReference>
<dbReference type="GO" id="GO:0000077">
    <property type="term" value="P:DNA damage checkpoint signaling"/>
    <property type="evidence" value="ECO:0007669"/>
    <property type="project" value="TreeGrafter"/>
</dbReference>
<dbReference type="AlphaFoldDB" id="A0A0N4TQ27"/>
<evidence type="ECO:0000256" key="9">
    <source>
        <dbReference type="ARBA" id="ARBA00029821"/>
    </source>
</evidence>
<proteinExistence type="inferred from homology"/>
<feature type="region of interest" description="Disordered" evidence="13">
    <location>
        <begin position="1"/>
        <end position="37"/>
    </location>
</feature>
<evidence type="ECO:0000256" key="7">
    <source>
        <dbReference type="ARBA" id="ARBA00022853"/>
    </source>
</evidence>
<evidence type="ECO:0000256" key="2">
    <source>
        <dbReference type="ARBA" id="ARBA00012190"/>
    </source>
</evidence>
<feature type="region of interest" description="Disordered" evidence="13">
    <location>
        <begin position="383"/>
        <end position="405"/>
    </location>
</feature>
<dbReference type="Pfam" id="PF08123">
    <property type="entry name" value="DOT1"/>
    <property type="match status" value="1"/>
</dbReference>
<evidence type="ECO:0000256" key="5">
    <source>
        <dbReference type="ARBA" id="ARBA00022679"/>
    </source>
</evidence>
<evidence type="ECO:0000256" key="6">
    <source>
        <dbReference type="ARBA" id="ARBA00022691"/>
    </source>
</evidence>
<keyword evidence="6 11" id="KW-0949">S-adenosyl-L-methionine</keyword>
<reference evidence="17" key="1">
    <citation type="submission" date="2017-02" db="UniProtKB">
        <authorList>
            <consortium name="WormBaseParasite"/>
        </authorList>
    </citation>
    <scope>IDENTIFICATION</scope>
</reference>
<sequence length="1011" mass="112622">MSEGEKDSTGHDPDPSTSKYSEESTSSRSSSRSKLSASPVCLEEQRVQLKLASPLGGEPLTFMWPLREVSGYSEGQEILDVVRNALSSFPELNFILRQHCGMNLDTIDKRNFQQMSALLDAFNKTCPTFTQLWKGATKPGGEIWSAERANPVLLRQICTRAYNRAVDNVHLLNNHYKAFSSQTYGETSFDRMQMIIQEIVPKDRDVFVDLGSGVGQLVIHMAGGSKVRKAVGIEIASLPNRYAQNLSVEFKKWMKWYGKKFRPFELHKGDFLDEKFRDLITKEATIILINNFAFTAELETRIKRELLSELKDGTRIISTKPYGLPNRTITDRHLNDISAILDVFEMAQCENACSWTSNYVAYYHHIINRAKLEKYFLSQRNPALKQHNSSDGSRRSSTSSKTSRDSFRCWSRESSASLPNNISSTLVGRRGATPTVGRSHTPTYHERSPTPISRNNKRPNSDLSDDDDYAIGPTTRRKWQEYCSTKTKGQRTTSTASTENALSVRSSKWPTPDYDYTPSRKIRKTGQRGRPRKIPATSKAFADDETRETIDLMHRMTRTATTHTASPVPDPSLVYVSDISHPEEMDRDVLDQAVNDDATIENKPELLLQQSKYPALNQMLESMRIMFEAQLEKMKAENFADDIKAQIELQKLESGSDSFKPPELFQSYRNLLRSRIDAITKQITNLRSSGMSCFYARIEELGIEASTPSLLLENAKEIVAHHKKITAECAALESEITALEMSNQQLEIKVRRREELESAKNTNNTATLSNANSQLLNSLCAANSLVLAENFQALTAHNKNLLNRVAQLADKSDIIGNATTDVSNHGTSAQDGLLSPQSDSAVLTFSSAPGGFGHQSSTQSTLTSLSVGATPLKRSRQRQIRNGVAKKPLSGSNKQPSDPKEDEEMERKIQDIVAKALEVDSAAKCAEKERRARGEKRKEKSIIPGNVRSIADVTMPSVTLLSSSEKPATLSCAPASTSITSDSEGRISCSASYTLTKNIESSDSVRSSVDE</sequence>
<dbReference type="SUPFAM" id="SSF53335">
    <property type="entry name" value="S-adenosyl-L-methionine-dependent methyltransferases"/>
    <property type="match status" value="1"/>
</dbReference>
<dbReference type="InterPro" id="IPR030445">
    <property type="entry name" value="H3-K79_meTrfase"/>
</dbReference>
<comment type="similarity">
    <text evidence="11">Belongs to the class I-like SAM-binding methyltransferase superfamily. DOT1 family.</text>
</comment>
<keyword evidence="16" id="KW-1185">Reference proteome</keyword>
<protein>
    <recommendedName>
        <fullName evidence="3 11">Histone-lysine N-methyltransferase, H3 lysine-79 specific</fullName>
        <ecNumber evidence="2 11">2.1.1.360</ecNumber>
    </recommendedName>
    <alternativeName>
        <fullName evidence="9 11">Histone H3-K79 methyltransferase</fullName>
    </alternativeName>
</protein>
<evidence type="ECO:0000313" key="15">
    <source>
        <dbReference type="EMBL" id="VDN91826.1"/>
    </source>
</evidence>
<dbReference type="Proteomes" id="UP000278627">
    <property type="component" value="Unassembled WGS sequence"/>
</dbReference>
<feature type="compositionally biased region" description="Low complexity" evidence="13">
    <location>
        <begin position="389"/>
        <end position="401"/>
    </location>
</feature>
<dbReference type="PANTHER" id="PTHR21451:SF0">
    <property type="entry name" value="HISTONE-LYSINE N-METHYLTRANSFERASE, H3 LYSINE-79 SPECIFIC"/>
    <property type="match status" value="1"/>
</dbReference>
<dbReference type="InterPro" id="IPR029063">
    <property type="entry name" value="SAM-dependent_MTases_sf"/>
</dbReference>